<keyword evidence="2 5" id="KW-0812">Transmembrane</keyword>
<feature type="transmembrane region" description="Helical" evidence="5">
    <location>
        <begin position="198"/>
        <end position="220"/>
    </location>
</feature>
<evidence type="ECO:0000256" key="3">
    <source>
        <dbReference type="ARBA" id="ARBA00022989"/>
    </source>
</evidence>
<feature type="transmembrane region" description="Helical" evidence="5">
    <location>
        <begin position="155"/>
        <end position="177"/>
    </location>
</feature>
<dbReference type="InterPro" id="IPR005372">
    <property type="entry name" value="UPF0182"/>
</dbReference>
<evidence type="ECO:0000256" key="4">
    <source>
        <dbReference type="ARBA" id="ARBA00023136"/>
    </source>
</evidence>
<feature type="transmembrane region" description="Helical" evidence="5">
    <location>
        <begin position="248"/>
        <end position="268"/>
    </location>
</feature>
<dbReference type="PANTHER" id="PTHR39344">
    <property type="entry name" value="UPF0182 PROTEIN SLL1060"/>
    <property type="match status" value="1"/>
</dbReference>
<dbReference type="Pfam" id="PF03699">
    <property type="entry name" value="UPF0182"/>
    <property type="match status" value="1"/>
</dbReference>
<dbReference type="GO" id="GO:0005576">
    <property type="term" value="C:extracellular region"/>
    <property type="evidence" value="ECO:0007669"/>
    <property type="project" value="TreeGrafter"/>
</dbReference>
<evidence type="ECO:0000256" key="1">
    <source>
        <dbReference type="ARBA" id="ARBA00022475"/>
    </source>
</evidence>
<evidence type="ECO:0000256" key="5">
    <source>
        <dbReference type="HAMAP-Rule" id="MF_01600"/>
    </source>
</evidence>
<dbReference type="Proteomes" id="UP000702544">
    <property type="component" value="Unassembled WGS sequence"/>
</dbReference>
<proteinExistence type="inferred from homology"/>
<accession>A0AAE4ZAX3</accession>
<feature type="transmembrane region" description="Helical" evidence="5">
    <location>
        <begin position="6"/>
        <end position="21"/>
    </location>
</feature>
<protein>
    <recommendedName>
        <fullName evidence="5">UPF0182 protein GWO12_12265</fullName>
    </recommendedName>
</protein>
<dbReference type="PANTHER" id="PTHR39344:SF1">
    <property type="entry name" value="UPF0182 PROTEIN SLL1060"/>
    <property type="match status" value="1"/>
</dbReference>
<sequence>MYTVLIIVLLLGAAGLFWRGIKQKRTGSIVLGGLVVAATIGFFSFLGFWGEMLWFDAVGYGRRFWTVIQWQVTLGLGGAALAALLVHLLTRGLDRSRRALRIGSKLVAAYAGGHWGVAHWDTVLLYLNRVTTGIEEPILGRETGFYLFTLPLYEAVFTFLILIAIIALVVWGIALFLRIGDERIELRLQREGDEERTGGYPAGFYWSAAAFLAVLAYGAYLDRFQLLYSTLGVVAGPGWTDVHARLPAYWVMIVLLLGVVVLLAVPSARRFITRLAGRLGLSPPLVRLSPLAAAAAVPLVAWFLLLLVLPGLLQWLYVEPNEITVERPYISHNIEFTRRAFKLHEAEEREFPVSETFAQSMVAQNRGTFDNVRLWDWRALTSVYEQFQEIRLYYEFHDVDVDRYRFGDEYRQVMVSAREMEPTNLPPQSQTFVNQRFKYTHGYGVTLTTVSEFTPEGLPNLLVKDIPPQAAYAALEVARPEIYYGELTDSHVIVDTEEEEFDYPSGEQNVYAHYSGDGGVRIHNLWRRFLFGWIFDGTRLLFSSYPTRESQILYHRQIQDRVRTVAPFLTFDDDPYVVLANGQLYWIVDAYTTSEDYPYSEPFASGISAQYDPTRELFLRPFRLRGINYIRNSVKVVVDAFDGSVDLYVFDPDDPLIQVWQRTFPDLFKDRSEMPRELVSHIRYPVDMLVTQGLIYAKYHMTEPDVFYNQEDLWMRATEKYYGEVQPVEPYYIMWEPTATDDLEFILMLPFTPKNRQVLIGWIAGMCDGDNYGRLLAYKFPKEKRVLGTQQMETKIDQDSYLSGQLSLWDQRGSRVIRGNVLAIPVEETLVYVEPIYLQAETAAYPELRLVAVMHSDNLSYAPTFEEALTGLFGEAAPQPIGPATRAGASVQELAQRASQAFDDYLEALGRKDFEAAASQLARLQETLSQLTEAAAPTAAADTSGTR</sequence>
<organism evidence="6 7">
    <name type="scientific">Candidatus Kutchimonas denitrificans</name>
    <dbReference type="NCBI Taxonomy" id="3056748"/>
    <lineage>
        <taxon>Bacteria</taxon>
        <taxon>Pseudomonadati</taxon>
        <taxon>Gemmatimonadota</taxon>
        <taxon>Gemmatimonadia</taxon>
        <taxon>Candidatus Palauibacterales</taxon>
        <taxon>Candidatus Palauibacteraceae</taxon>
        <taxon>Candidatus Kutchimonas</taxon>
    </lineage>
</organism>
<keyword evidence="3 5" id="KW-1133">Transmembrane helix</keyword>
<keyword evidence="4 5" id="KW-0472">Membrane</keyword>
<evidence type="ECO:0000256" key="2">
    <source>
        <dbReference type="ARBA" id="ARBA00022692"/>
    </source>
</evidence>
<comment type="similarity">
    <text evidence="5">Belongs to the UPF0182 family.</text>
</comment>
<dbReference type="HAMAP" id="MF_01600">
    <property type="entry name" value="UPF0182"/>
    <property type="match status" value="1"/>
</dbReference>
<dbReference type="EMBL" id="JAACAK010000096">
    <property type="protein sequence ID" value="NIR75867.1"/>
    <property type="molecule type" value="Genomic_DNA"/>
</dbReference>
<comment type="caution">
    <text evidence="6">The sequence shown here is derived from an EMBL/GenBank/DDBJ whole genome shotgun (WGS) entry which is preliminary data.</text>
</comment>
<gene>
    <name evidence="6" type="ORF">GWO12_12265</name>
</gene>
<keyword evidence="1 5" id="KW-1003">Cell membrane</keyword>
<dbReference type="AlphaFoldDB" id="A0AAE4ZAX3"/>
<evidence type="ECO:0000313" key="7">
    <source>
        <dbReference type="Proteomes" id="UP000702544"/>
    </source>
</evidence>
<feature type="transmembrane region" description="Helical" evidence="5">
    <location>
        <begin position="68"/>
        <end position="90"/>
    </location>
</feature>
<reference evidence="6 7" key="1">
    <citation type="submission" date="2020-01" db="EMBL/GenBank/DDBJ databases">
        <title>Genomes assembled from Gulf of Kutch pelagic sediment metagenomes.</title>
        <authorList>
            <person name="Chandrashekar M."/>
            <person name="Mahajan M.S."/>
            <person name="Dave K.J."/>
            <person name="Vatsa P."/>
            <person name="Nathani N.M."/>
        </authorList>
    </citation>
    <scope>NUCLEOTIDE SEQUENCE [LARGE SCALE GENOMIC DNA]</scope>
    <source>
        <strain evidence="6">KS3-K002</strain>
    </source>
</reference>
<comment type="subcellular location">
    <subcellularLocation>
        <location evidence="5">Cell membrane</location>
        <topology evidence="5">Multi-pass membrane protein</topology>
    </subcellularLocation>
</comment>
<name>A0AAE4ZAX3_9BACT</name>
<feature type="transmembrane region" description="Helical" evidence="5">
    <location>
        <begin position="28"/>
        <end position="48"/>
    </location>
</feature>
<feature type="transmembrane region" description="Helical" evidence="5">
    <location>
        <begin position="288"/>
        <end position="317"/>
    </location>
</feature>
<dbReference type="GO" id="GO:0005886">
    <property type="term" value="C:plasma membrane"/>
    <property type="evidence" value="ECO:0007669"/>
    <property type="project" value="UniProtKB-SubCell"/>
</dbReference>
<evidence type="ECO:0000313" key="6">
    <source>
        <dbReference type="EMBL" id="NIR75867.1"/>
    </source>
</evidence>
<feature type="transmembrane region" description="Helical" evidence="5">
    <location>
        <begin position="102"/>
        <end position="120"/>
    </location>
</feature>